<evidence type="ECO:0000313" key="8">
    <source>
        <dbReference type="Proteomes" id="UP001183006"/>
    </source>
</evidence>
<dbReference type="InterPro" id="IPR038978">
    <property type="entry name" value="MJ0935"/>
</dbReference>
<organism evidence="7 8">
    <name type="scientific">Methanolobus mangrovi</name>
    <dbReference type="NCBI Taxonomy" id="3072977"/>
    <lineage>
        <taxon>Archaea</taxon>
        <taxon>Methanobacteriati</taxon>
        <taxon>Methanobacteriota</taxon>
        <taxon>Stenosarchaea group</taxon>
        <taxon>Methanomicrobia</taxon>
        <taxon>Methanosarcinales</taxon>
        <taxon>Methanosarcinaceae</taxon>
        <taxon>Methanolobus</taxon>
    </lineage>
</organism>
<dbReference type="Proteomes" id="UP001183006">
    <property type="component" value="Chromosome"/>
</dbReference>
<evidence type="ECO:0000256" key="4">
    <source>
        <dbReference type="ARBA" id="ARBA00023136"/>
    </source>
</evidence>
<feature type="transmembrane region" description="Helical" evidence="6">
    <location>
        <begin position="12"/>
        <end position="30"/>
    </location>
</feature>
<dbReference type="RefSeq" id="WP_309306993.1">
    <property type="nucleotide sequence ID" value="NZ_CP133594.1"/>
</dbReference>
<feature type="transmembrane region" description="Helical" evidence="6">
    <location>
        <begin position="50"/>
        <end position="74"/>
    </location>
</feature>
<keyword evidence="3 6" id="KW-1133">Transmembrane helix</keyword>
<evidence type="ECO:0000256" key="5">
    <source>
        <dbReference type="SAM" id="Coils"/>
    </source>
</evidence>
<sequence length="206" mass="23936">MVTQSFKKQLDKFLLAFGISLMLGIMILGQDFRDSLGKSVSIIMDPVVTILGASNFHIVLFIMASITALYASLIQKYTIDWDLMRNTQEKMKVFQKEFREAQLSNNTALMKKMEEERSKMMQDQMEMSKQQFKPMAYISIISLPLFMWAYYYIKSHEAASFVFPFWGQQILTDTVFGPFQYWIFWYFIASLAVSQLIRKALDVGGV</sequence>
<dbReference type="PANTHER" id="PTHR42198:SF1">
    <property type="entry name" value="INTEGRAL MEMBRANE PROTEIN"/>
    <property type="match status" value="1"/>
</dbReference>
<comment type="subcellular location">
    <subcellularLocation>
        <location evidence="1">Membrane</location>
        <topology evidence="1">Multi-pass membrane protein</topology>
    </subcellularLocation>
</comment>
<feature type="transmembrane region" description="Helical" evidence="6">
    <location>
        <begin position="135"/>
        <end position="153"/>
    </location>
</feature>
<evidence type="ECO:0000256" key="6">
    <source>
        <dbReference type="SAM" id="Phobius"/>
    </source>
</evidence>
<keyword evidence="5" id="KW-0175">Coiled coil</keyword>
<proteinExistence type="predicted"/>
<evidence type="ECO:0000256" key="1">
    <source>
        <dbReference type="ARBA" id="ARBA00004141"/>
    </source>
</evidence>
<dbReference type="AlphaFoldDB" id="A0AA51UDI8"/>
<dbReference type="GeneID" id="84229928"/>
<dbReference type="PANTHER" id="PTHR42198">
    <property type="entry name" value="INTEGRAL MEMBRANE PROTEIN"/>
    <property type="match status" value="1"/>
</dbReference>
<feature type="transmembrane region" description="Helical" evidence="6">
    <location>
        <begin position="179"/>
        <end position="197"/>
    </location>
</feature>
<dbReference type="EMBL" id="CP133594">
    <property type="protein sequence ID" value="WMW21207.1"/>
    <property type="molecule type" value="Genomic_DNA"/>
</dbReference>
<protein>
    <submittedName>
        <fullName evidence="7">DUF106 domain-containing protein</fullName>
    </submittedName>
</protein>
<gene>
    <name evidence="7" type="ORF">RE476_07265</name>
</gene>
<dbReference type="SMART" id="SM01415">
    <property type="entry name" value="DUF106"/>
    <property type="match status" value="1"/>
</dbReference>
<dbReference type="KEGG" id="mmav:RE476_07265"/>
<dbReference type="Pfam" id="PF01956">
    <property type="entry name" value="EMC3_TMCO1"/>
    <property type="match status" value="1"/>
</dbReference>
<evidence type="ECO:0000313" key="7">
    <source>
        <dbReference type="EMBL" id="WMW21207.1"/>
    </source>
</evidence>
<dbReference type="InterPro" id="IPR002809">
    <property type="entry name" value="EMC3/TMCO1"/>
</dbReference>
<accession>A0AA51UDI8</accession>
<evidence type="ECO:0000256" key="2">
    <source>
        <dbReference type="ARBA" id="ARBA00022692"/>
    </source>
</evidence>
<feature type="coiled-coil region" evidence="5">
    <location>
        <begin position="84"/>
        <end position="130"/>
    </location>
</feature>
<keyword evidence="2 6" id="KW-0812">Transmembrane</keyword>
<dbReference type="GO" id="GO:0016020">
    <property type="term" value="C:membrane"/>
    <property type="evidence" value="ECO:0007669"/>
    <property type="project" value="UniProtKB-SubCell"/>
</dbReference>
<evidence type="ECO:0000256" key="3">
    <source>
        <dbReference type="ARBA" id="ARBA00022989"/>
    </source>
</evidence>
<name>A0AA51UDI8_9EURY</name>
<keyword evidence="4 6" id="KW-0472">Membrane</keyword>
<keyword evidence="8" id="KW-1185">Reference proteome</keyword>
<reference evidence="7" key="1">
    <citation type="submission" date="2023-08" db="EMBL/GenBank/DDBJ databases">
        <title>Methanolobus mangrovi sp. nov. and Methanolobus sediminis sp. nov, two novel methylotrophic methanogens isolated from mangrove sediments in China.</title>
        <authorList>
            <person name="Zhou J."/>
        </authorList>
    </citation>
    <scope>NUCLEOTIDE SEQUENCE</scope>
    <source>
        <strain evidence="7">FTZ2</strain>
    </source>
</reference>